<dbReference type="EMBL" id="KI913152">
    <property type="protein sequence ID" value="ETV72754.1"/>
    <property type="molecule type" value="Genomic_DNA"/>
</dbReference>
<dbReference type="RefSeq" id="XP_009837540.1">
    <property type="nucleotide sequence ID" value="XM_009839238.1"/>
</dbReference>
<organism evidence="1">
    <name type="scientific">Aphanomyces astaci</name>
    <name type="common">Crayfish plague agent</name>
    <dbReference type="NCBI Taxonomy" id="112090"/>
    <lineage>
        <taxon>Eukaryota</taxon>
        <taxon>Sar</taxon>
        <taxon>Stramenopiles</taxon>
        <taxon>Oomycota</taxon>
        <taxon>Saprolegniomycetes</taxon>
        <taxon>Saprolegniales</taxon>
        <taxon>Verrucalvaceae</taxon>
        <taxon>Aphanomyces</taxon>
    </lineage>
</organism>
<name>W4G139_APHAT</name>
<gene>
    <name evidence="1" type="ORF">H257_12124</name>
</gene>
<protein>
    <submittedName>
        <fullName evidence="1">Uncharacterized protein</fullName>
    </submittedName>
</protein>
<reference evidence="1" key="1">
    <citation type="submission" date="2013-12" db="EMBL/GenBank/DDBJ databases">
        <title>The Genome Sequence of Aphanomyces astaci APO3.</title>
        <authorList>
            <consortium name="The Broad Institute Genomics Platform"/>
            <person name="Russ C."/>
            <person name="Tyler B."/>
            <person name="van West P."/>
            <person name="Dieguez-Uribeondo J."/>
            <person name="Young S.K."/>
            <person name="Zeng Q."/>
            <person name="Gargeya S."/>
            <person name="Fitzgerald M."/>
            <person name="Abouelleil A."/>
            <person name="Alvarado L."/>
            <person name="Chapman S.B."/>
            <person name="Gainer-Dewar J."/>
            <person name="Goldberg J."/>
            <person name="Griggs A."/>
            <person name="Gujja S."/>
            <person name="Hansen M."/>
            <person name="Howarth C."/>
            <person name="Imamovic A."/>
            <person name="Ireland A."/>
            <person name="Larimer J."/>
            <person name="McCowan C."/>
            <person name="Murphy C."/>
            <person name="Pearson M."/>
            <person name="Poon T.W."/>
            <person name="Priest M."/>
            <person name="Roberts A."/>
            <person name="Saif S."/>
            <person name="Shea T."/>
            <person name="Sykes S."/>
            <person name="Wortman J."/>
            <person name="Nusbaum C."/>
            <person name="Birren B."/>
        </authorList>
    </citation>
    <scope>NUCLEOTIDE SEQUENCE [LARGE SCALE GENOMIC DNA]</scope>
    <source>
        <strain evidence="1">APO3</strain>
    </source>
</reference>
<proteinExistence type="predicted"/>
<dbReference type="VEuPathDB" id="FungiDB:H257_12124"/>
<sequence>MPVRTKNPFRRRKEDCLLTVNLLNDHSGDGDAFGDFGTHSTSGQQTTLVLQVA</sequence>
<accession>W4G139</accession>
<dbReference type="AlphaFoldDB" id="W4G139"/>
<evidence type="ECO:0000313" key="1">
    <source>
        <dbReference type="EMBL" id="ETV72754.1"/>
    </source>
</evidence>
<dbReference type="GeneID" id="20814120"/>